<proteinExistence type="inferred from homology"/>
<dbReference type="KEGG" id="fam:OYT1_ch0657"/>
<keyword evidence="6" id="KW-0689">Ribosomal protein</keyword>
<dbReference type="Gene3D" id="1.10.8.10">
    <property type="entry name" value="DNA helicase RuvA subunit, C-terminal domain"/>
    <property type="match status" value="1"/>
</dbReference>
<evidence type="ECO:0000256" key="4">
    <source>
        <dbReference type="HAMAP-Rule" id="MF_02125"/>
    </source>
</evidence>
<dbReference type="Gene3D" id="3.40.50.150">
    <property type="entry name" value="Vaccinia Virus protein VP39"/>
    <property type="match status" value="1"/>
</dbReference>
<dbReference type="InterPro" id="IPR029063">
    <property type="entry name" value="SAM-dependent_MTases_sf"/>
</dbReference>
<evidence type="ECO:0000256" key="1">
    <source>
        <dbReference type="ARBA" id="ARBA00022603"/>
    </source>
</evidence>
<dbReference type="GO" id="GO:0036009">
    <property type="term" value="F:protein-glutamine N-methyltransferase activity"/>
    <property type="evidence" value="ECO:0007669"/>
    <property type="project" value="UniProtKB-UniRule"/>
</dbReference>
<dbReference type="AlphaFoldDB" id="A0A2Z6G9Z5"/>
<dbReference type="NCBIfam" id="TIGR00536">
    <property type="entry name" value="hemK_fam"/>
    <property type="match status" value="1"/>
</dbReference>
<dbReference type="EC" id="2.1.1.298" evidence="4"/>
<evidence type="ECO:0000259" key="5">
    <source>
        <dbReference type="Pfam" id="PF05175"/>
    </source>
</evidence>
<name>A0A2Z6G9Z5_9PROT</name>
<organism evidence="6 7">
    <name type="scientific">Ferriphaselus amnicola</name>
    <dbReference type="NCBI Taxonomy" id="1188319"/>
    <lineage>
        <taxon>Bacteria</taxon>
        <taxon>Pseudomonadati</taxon>
        <taxon>Pseudomonadota</taxon>
        <taxon>Betaproteobacteria</taxon>
        <taxon>Nitrosomonadales</taxon>
        <taxon>Gallionellaceae</taxon>
        <taxon>Ferriphaselus</taxon>
    </lineage>
</organism>
<dbReference type="EMBL" id="AP018738">
    <property type="protein sequence ID" value="BBE50224.1"/>
    <property type="molecule type" value="Genomic_DNA"/>
</dbReference>
<dbReference type="PANTHER" id="PTHR47806:SF1">
    <property type="entry name" value="RIBOSOMAL PROTEIN UL3 GLUTAMINE METHYLTRANSFERASE"/>
    <property type="match status" value="1"/>
</dbReference>
<dbReference type="PANTHER" id="PTHR47806">
    <property type="entry name" value="50S RIBOSOMAL PROTEIN L3 GLUTAMINE METHYLTRANSFERASE"/>
    <property type="match status" value="1"/>
</dbReference>
<dbReference type="Pfam" id="PF05175">
    <property type="entry name" value="MTS"/>
    <property type="match status" value="1"/>
</dbReference>
<dbReference type="InterPro" id="IPR007848">
    <property type="entry name" value="Small_mtfrase_dom"/>
</dbReference>
<dbReference type="GO" id="GO:0032259">
    <property type="term" value="P:methylation"/>
    <property type="evidence" value="ECO:0007669"/>
    <property type="project" value="UniProtKB-KW"/>
</dbReference>
<reference evidence="6 7" key="1">
    <citation type="submission" date="2018-06" db="EMBL/GenBank/DDBJ databases">
        <title>OYT1 Genome Sequencing.</title>
        <authorList>
            <person name="Kato S."/>
            <person name="Itoh T."/>
            <person name="Ohkuma M."/>
        </authorList>
    </citation>
    <scope>NUCLEOTIDE SEQUENCE [LARGE SCALE GENOMIC DNA]</scope>
    <source>
        <strain evidence="6 7">OYT1</strain>
    </source>
</reference>
<comment type="similarity">
    <text evidence="4">Belongs to the protein N5-glutamine methyltransferase family. PrmB subfamily.</text>
</comment>
<dbReference type="CDD" id="cd02440">
    <property type="entry name" value="AdoMet_MTases"/>
    <property type="match status" value="1"/>
</dbReference>
<evidence type="ECO:0000256" key="3">
    <source>
        <dbReference type="ARBA" id="ARBA00022691"/>
    </source>
</evidence>
<keyword evidence="1 4" id="KW-0489">Methyltransferase</keyword>
<dbReference type="FunFam" id="3.40.50.150:FF:000042">
    <property type="entry name" value="50S ribosomal protein L3 glutamine methyltransferase"/>
    <property type="match status" value="1"/>
</dbReference>
<accession>A0A2Z6G9Z5</accession>
<sequence>MSALHAFDDTHELRTLRDWLRFSVSAFNEAELSFGHGSDNAYDEAVYLALHTLHLPLDTLEPFLDAQLTARERQALLDLLRRRVEQRVPAAYLTNEAWLGEFHFYVDERVIVPRSFIAELLRDGLAPWVDDSEQIISVLDMCTGSGCLAILAAHAFPNAEVDAVDLSADALDVAERNVADYGLQDRVRLVQSNLFEALEGERYDIILSNPPYVDAESVDALPQEYLHEPELALGSGADGLDATREILARAADHLHPGGLLIVEIGHNREALEAAYPDLPFTWLQVAAGDEFVFLLRREELLEKY</sequence>
<dbReference type="GO" id="GO:0005829">
    <property type="term" value="C:cytosol"/>
    <property type="evidence" value="ECO:0007669"/>
    <property type="project" value="TreeGrafter"/>
</dbReference>
<evidence type="ECO:0000313" key="7">
    <source>
        <dbReference type="Proteomes" id="UP000033070"/>
    </source>
</evidence>
<comment type="function">
    <text evidence="4">Methylates ribosomal protein uL3 on a specific glutamine residue.</text>
</comment>
<dbReference type="STRING" id="1188319.OYT1_00094"/>
<comment type="catalytic activity">
    <reaction evidence="4">
        <text>L-glutaminyl-[ribosomal protein uL3] + S-adenosyl-L-methionine = N(5)-methyl-L-glutaminyl-[ribosomal protein uL3] + S-adenosyl-L-homocysteine + H(+)</text>
        <dbReference type="Rhea" id="RHEA:45020"/>
        <dbReference type="Rhea" id="RHEA-COMP:11063"/>
        <dbReference type="Rhea" id="RHEA-COMP:11064"/>
        <dbReference type="ChEBI" id="CHEBI:15378"/>
        <dbReference type="ChEBI" id="CHEBI:30011"/>
        <dbReference type="ChEBI" id="CHEBI:57856"/>
        <dbReference type="ChEBI" id="CHEBI:59789"/>
        <dbReference type="ChEBI" id="CHEBI:61891"/>
        <dbReference type="EC" id="2.1.1.298"/>
    </reaction>
</comment>
<dbReference type="GO" id="GO:0003676">
    <property type="term" value="F:nucleic acid binding"/>
    <property type="evidence" value="ECO:0007669"/>
    <property type="project" value="InterPro"/>
</dbReference>
<dbReference type="PROSITE" id="PS00092">
    <property type="entry name" value="N6_MTASE"/>
    <property type="match status" value="1"/>
</dbReference>
<keyword evidence="3 4" id="KW-0949">S-adenosyl-L-methionine</keyword>
<dbReference type="Proteomes" id="UP000033070">
    <property type="component" value="Chromosome"/>
</dbReference>
<dbReference type="GO" id="GO:0005840">
    <property type="term" value="C:ribosome"/>
    <property type="evidence" value="ECO:0007669"/>
    <property type="project" value="UniProtKB-KW"/>
</dbReference>
<feature type="domain" description="Methyltransferase small" evidence="5">
    <location>
        <begin position="137"/>
        <end position="219"/>
    </location>
</feature>
<dbReference type="InterPro" id="IPR017127">
    <property type="entry name" value="Ribosome_uL3_MTase"/>
</dbReference>
<dbReference type="HAMAP" id="MF_02125">
    <property type="entry name" value="L3_methyltr_PrmB"/>
    <property type="match status" value="1"/>
</dbReference>
<evidence type="ECO:0000256" key="2">
    <source>
        <dbReference type="ARBA" id="ARBA00022679"/>
    </source>
</evidence>
<protein>
    <recommendedName>
        <fullName evidence="4">Ribosomal protein uL3 glutamine methyltransferase</fullName>
        <shortName evidence="4">uL3 MTase</shortName>
        <ecNumber evidence="4">2.1.1.298</ecNumber>
    </recommendedName>
    <alternativeName>
        <fullName evidence="4">N5-glutamine methyltransferase PrmB</fullName>
    </alternativeName>
</protein>
<keyword evidence="2 4" id="KW-0808">Transferase</keyword>
<dbReference type="PIRSF" id="PIRSF037167">
    <property type="entry name" value="Mtase_YfcB_prd"/>
    <property type="match status" value="1"/>
</dbReference>
<keyword evidence="6" id="KW-0687">Ribonucleoprotein</keyword>
<dbReference type="NCBIfam" id="TIGR03533">
    <property type="entry name" value="L3_gln_methyl"/>
    <property type="match status" value="1"/>
</dbReference>
<dbReference type="InterPro" id="IPR004556">
    <property type="entry name" value="HemK-like"/>
</dbReference>
<gene>
    <name evidence="4" type="primary">prmB</name>
    <name evidence="6" type="ORF">OYT1_ch0657</name>
</gene>
<dbReference type="InterPro" id="IPR002052">
    <property type="entry name" value="DNA_methylase_N6_adenine_CS"/>
</dbReference>
<dbReference type="SUPFAM" id="SSF53335">
    <property type="entry name" value="S-adenosyl-L-methionine-dependent methyltransferases"/>
    <property type="match status" value="1"/>
</dbReference>
<keyword evidence="7" id="KW-1185">Reference proteome</keyword>
<evidence type="ECO:0000313" key="6">
    <source>
        <dbReference type="EMBL" id="BBE50224.1"/>
    </source>
</evidence>